<protein>
    <submittedName>
        <fullName evidence="1">Uncharacterized protein</fullName>
    </submittedName>
</protein>
<keyword evidence="2" id="KW-1185">Reference proteome</keyword>
<accession>A0ABV5K0V2</accession>
<proteinExistence type="predicted"/>
<name>A0ABV5K0V2_9FLAO</name>
<evidence type="ECO:0000313" key="1">
    <source>
        <dbReference type="EMBL" id="MFB9271242.1"/>
    </source>
</evidence>
<comment type="caution">
    <text evidence="1">The sequence shown here is derived from an EMBL/GenBank/DDBJ whole genome shotgun (WGS) entry which is preliminary data.</text>
</comment>
<organism evidence="1 2">
    <name type="scientific">Lutibacter litoralis</name>
    <dbReference type="NCBI Taxonomy" id="321268"/>
    <lineage>
        <taxon>Bacteria</taxon>
        <taxon>Pseudomonadati</taxon>
        <taxon>Bacteroidota</taxon>
        <taxon>Flavobacteriia</taxon>
        <taxon>Flavobacteriales</taxon>
        <taxon>Flavobacteriaceae</taxon>
        <taxon>Lutibacter</taxon>
    </lineage>
</organism>
<sequence>MEYIKKDDNETSTFIKEFALKNYKTYLAHYESRNLKPIPFHEFFKNYTSHEN</sequence>
<dbReference type="Proteomes" id="UP001589665">
    <property type="component" value="Unassembled WGS sequence"/>
</dbReference>
<dbReference type="RefSeq" id="WP_158283805.1">
    <property type="nucleotide sequence ID" value="NZ_BMNS01000007.1"/>
</dbReference>
<reference evidence="1 2" key="1">
    <citation type="submission" date="2024-09" db="EMBL/GenBank/DDBJ databases">
        <authorList>
            <person name="Sun Q."/>
            <person name="Mori K."/>
        </authorList>
    </citation>
    <scope>NUCLEOTIDE SEQUENCE [LARGE SCALE GENOMIC DNA]</scope>
    <source>
        <strain evidence="1 2">JCM 13034</strain>
    </source>
</reference>
<evidence type="ECO:0000313" key="2">
    <source>
        <dbReference type="Proteomes" id="UP001589665"/>
    </source>
</evidence>
<gene>
    <name evidence="1" type="ORF">ACFFT3_05020</name>
</gene>
<dbReference type="EMBL" id="JBHMDX010000004">
    <property type="protein sequence ID" value="MFB9271242.1"/>
    <property type="molecule type" value="Genomic_DNA"/>
</dbReference>